<dbReference type="Proteomes" id="UP000189677">
    <property type="component" value="Chromosome"/>
</dbReference>
<protein>
    <submittedName>
        <fullName evidence="2">Acyl carrier protein</fullName>
    </submittedName>
</protein>
<organism evidence="2 3">
    <name type="scientific">Streptomyces niveus</name>
    <name type="common">Streptomyces spheroides</name>
    <dbReference type="NCBI Taxonomy" id="193462"/>
    <lineage>
        <taxon>Bacteria</taxon>
        <taxon>Bacillati</taxon>
        <taxon>Actinomycetota</taxon>
        <taxon>Actinomycetes</taxon>
        <taxon>Kitasatosporales</taxon>
        <taxon>Streptomycetaceae</taxon>
        <taxon>Streptomyces</taxon>
    </lineage>
</organism>
<dbReference type="AlphaFoldDB" id="A0A1U9QXP7"/>
<evidence type="ECO:0000313" key="2">
    <source>
        <dbReference type="EMBL" id="AQU68947.1"/>
    </source>
</evidence>
<reference evidence="2 3" key="1">
    <citation type="submission" date="2016-11" db="EMBL/GenBank/DDBJ databases">
        <title>Complete genome sequence of Streptomyces niveus SCSIO 3406.</title>
        <authorList>
            <person name="Zhu Q."/>
            <person name="Cheng W."/>
            <person name="Song Y."/>
            <person name="Li Q."/>
            <person name="Ju J."/>
        </authorList>
    </citation>
    <scope>NUCLEOTIDE SEQUENCE [LARGE SCALE GENOMIC DNA]</scope>
    <source>
        <strain evidence="2 3">SCSIO 3406</strain>
    </source>
</reference>
<evidence type="ECO:0000313" key="3">
    <source>
        <dbReference type="Proteomes" id="UP000189677"/>
    </source>
</evidence>
<name>A0A1U9QXP7_STRNV</name>
<dbReference type="InterPro" id="IPR009081">
    <property type="entry name" value="PP-bd_ACP"/>
</dbReference>
<dbReference type="Gene3D" id="1.10.1200.10">
    <property type="entry name" value="ACP-like"/>
    <property type="match status" value="1"/>
</dbReference>
<sequence>MSIDSTTPASVPETGGFTLDDYVVLINDEIGMPLAPEQVAADFDELPDWDSLHLLKLITALESAIGHKVPVAEILQTRSLKEIYELAVSG</sequence>
<dbReference type="RefSeq" id="WP_078077579.1">
    <property type="nucleotide sequence ID" value="NZ_CP018047.1"/>
</dbReference>
<feature type="domain" description="Carrier" evidence="1">
    <location>
        <begin position="13"/>
        <end position="90"/>
    </location>
</feature>
<evidence type="ECO:0000259" key="1">
    <source>
        <dbReference type="PROSITE" id="PS50075"/>
    </source>
</evidence>
<keyword evidence="3" id="KW-1185">Reference proteome</keyword>
<dbReference type="PROSITE" id="PS50075">
    <property type="entry name" value="CARRIER"/>
    <property type="match status" value="1"/>
</dbReference>
<gene>
    <name evidence="2" type="ORF">BBN63_24935</name>
</gene>
<dbReference type="KEGG" id="snw:BBN63_24935"/>
<proteinExistence type="predicted"/>
<dbReference type="OrthoDB" id="4257495at2"/>
<dbReference type="Pfam" id="PF00550">
    <property type="entry name" value="PP-binding"/>
    <property type="match status" value="1"/>
</dbReference>
<dbReference type="InterPro" id="IPR036736">
    <property type="entry name" value="ACP-like_sf"/>
</dbReference>
<dbReference type="SUPFAM" id="SSF47336">
    <property type="entry name" value="ACP-like"/>
    <property type="match status" value="1"/>
</dbReference>
<dbReference type="EMBL" id="CP018047">
    <property type="protein sequence ID" value="AQU68947.1"/>
    <property type="molecule type" value="Genomic_DNA"/>
</dbReference>
<accession>A0A1U9QXP7</accession>